<evidence type="ECO:0000313" key="2">
    <source>
        <dbReference type="Proteomes" id="UP000188320"/>
    </source>
</evidence>
<organism evidence="1 2">
    <name type="scientific">Zancudomyces culisetae</name>
    <name type="common">Gut fungus</name>
    <name type="synonym">Smittium culisetae</name>
    <dbReference type="NCBI Taxonomy" id="1213189"/>
    <lineage>
        <taxon>Eukaryota</taxon>
        <taxon>Fungi</taxon>
        <taxon>Fungi incertae sedis</taxon>
        <taxon>Zoopagomycota</taxon>
        <taxon>Kickxellomycotina</taxon>
        <taxon>Harpellomycetes</taxon>
        <taxon>Harpellales</taxon>
        <taxon>Legeriomycetaceae</taxon>
        <taxon>Zancudomyces</taxon>
    </lineage>
</organism>
<dbReference type="AlphaFoldDB" id="A0A1R1PFB2"/>
<comment type="caution">
    <text evidence="1">The sequence shown here is derived from an EMBL/GenBank/DDBJ whole genome shotgun (WGS) entry which is preliminary data.</text>
</comment>
<reference evidence="2" key="1">
    <citation type="submission" date="2017-01" db="EMBL/GenBank/DDBJ databases">
        <authorList>
            <person name="Wang Y."/>
            <person name="White M."/>
            <person name="Kvist S."/>
            <person name="Moncalvo J.-M."/>
        </authorList>
    </citation>
    <scope>NUCLEOTIDE SEQUENCE [LARGE SCALE GENOMIC DNA]</scope>
    <source>
        <strain evidence="2">COL-18-3</strain>
    </source>
</reference>
<dbReference type="EMBL" id="LSSK01001451">
    <property type="protein sequence ID" value="OMH79690.1"/>
    <property type="molecule type" value="Genomic_DNA"/>
</dbReference>
<sequence>MQRCCESFSILIADAESGFSGQLNTKNPWNSNSLSTLSRVHLPNSSWPMCSRSIHLLPNANTLPPRRLYASGAPFTDTKCFAFPLGELLAQLTTAFRLSSDKNGNRRLGISLIPSIHRSRLLLFCSHNVPSCTISNRVDCSCACSIGSPTSVPSSNRANACAVAIVIIPSGPKRLTLISPSACIPFSPFIGSTTPATPSTTNCSPVSVPVLSKHNTSNLPANGIRNGSVQYIAYFDNAINDEFTAIDSSIGNSGGTTDVIIRIQSSNTLVVVRRASFIPWCHTYPAAKNAKHNKNNINMYDSLLFAVTCSVLNIMVRTNSPCAVPNPVRNTTHVHPPSGVIIVPFVLCSRST</sequence>
<accession>A0A1R1PFB2</accession>
<name>A0A1R1PFB2_ZANCU</name>
<dbReference type="Proteomes" id="UP000188320">
    <property type="component" value="Unassembled WGS sequence"/>
</dbReference>
<dbReference type="OrthoDB" id="10619531at2759"/>
<keyword evidence="2" id="KW-1185">Reference proteome</keyword>
<gene>
    <name evidence="1" type="ORF">AX774_g6883</name>
</gene>
<proteinExistence type="predicted"/>
<evidence type="ECO:0000313" key="1">
    <source>
        <dbReference type="EMBL" id="OMH79690.1"/>
    </source>
</evidence>
<protein>
    <submittedName>
        <fullName evidence="1">Uncharacterized protein</fullName>
    </submittedName>
</protein>